<dbReference type="PANTHER" id="PTHR11732">
    <property type="entry name" value="ALDO/KETO REDUCTASE"/>
    <property type="match status" value="1"/>
</dbReference>
<dbReference type="PROSITE" id="PS00062">
    <property type="entry name" value="ALDOKETO_REDUCTASE_2"/>
    <property type="match status" value="1"/>
</dbReference>
<protein>
    <submittedName>
        <fullName evidence="9">Aldo-keto reductase family 1 member B1-like isoform X2</fullName>
    </submittedName>
</protein>
<feature type="binding site" evidence="5">
    <location>
        <position position="113"/>
    </location>
    <ligand>
        <name>substrate</name>
    </ligand>
</feature>
<dbReference type="InterPro" id="IPR018170">
    <property type="entry name" value="Aldo/ket_reductase_CS"/>
</dbReference>
<gene>
    <name evidence="9" type="primary">LOC107220305</name>
</gene>
<dbReference type="InterPro" id="IPR036812">
    <property type="entry name" value="NAD(P)_OxRdtase_dom_sf"/>
</dbReference>
<feature type="domain" description="NADP-dependent oxidoreductase" evidence="7">
    <location>
        <begin position="18"/>
        <end position="293"/>
    </location>
</feature>
<evidence type="ECO:0000256" key="4">
    <source>
        <dbReference type="PIRSR" id="PIRSR000097-1"/>
    </source>
</evidence>
<dbReference type="GeneID" id="107220305"/>
<dbReference type="AlphaFoldDB" id="A0A6J0BIN2"/>
<evidence type="ECO:0000256" key="6">
    <source>
        <dbReference type="PIRSR" id="PIRSR000097-3"/>
    </source>
</evidence>
<dbReference type="PRINTS" id="PR00069">
    <property type="entry name" value="ALDKETRDTASE"/>
</dbReference>
<dbReference type="RefSeq" id="XP_015514336.1">
    <property type="nucleotide sequence ID" value="XM_015658850.2"/>
</dbReference>
<dbReference type="FunFam" id="3.20.20.100:FF:000006">
    <property type="entry name" value="Aldo-keto reductase family 1 member A1"/>
    <property type="match status" value="1"/>
</dbReference>
<evidence type="ECO:0000256" key="2">
    <source>
        <dbReference type="ARBA" id="ARBA00022857"/>
    </source>
</evidence>
<dbReference type="InterPro" id="IPR023210">
    <property type="entry name" value="NADP_OxRdtase_dom"/>
</dbReference>
<sequence length="314" mass="36007">MVKVPTVKFYNGTEIPAIGLGTWRSKPNEVTQAVKDAIDIGYRHIDGAHLYANEKEIGEAVRAKIQQGVIKREDIFITGKLWNTFHRPGAVEPSLRRTLEDLGVEYIDLYLIHWPMSYKEGSNFQPKDANGKLVYADYDYVDTWKAMEEVYEKGLVKNIGVSNFNEEQLERVLKAGKIKPVTNQIECQPYLGQFKLSEYCKSKGIVVTAFRPLGRPDSTVIKKGEPTLLEDNRIIRLSKKYNKTPAQVLLRYQIDRGHVVIPKSVSKSRLKENFDIFDFELSKEDVELINSCDCNKRFCPMSDAIDSPYFPFRD</sequence>
<dbReference type="Proteomes" id="UP000829291">
    <property type="component" value="Chromosome 6"/>
</dbReference>
<dbReference type="KEGG" id="nlo:107220305"/>
<evidence type="ECO:0000313" key="9">
    <source>
        <dbReference type="RefSeq" id="XP_015514336.1"/>
    </source>
</evidence>
<dbReference type="Gene3D" id="3.20.20.100">
    <property type="entry name" value="NADP-dependent oxidoreductase domain"/>
    <property type="match status" value="1"/>
</dbReference>
<accession>A0A6J0BIN2</accession>
<evidence type="ECO:0000256" key="1">
    <source>
        <dbReference type="ARBA" id="ARBA00007905"/>
    </source>
</evidence>
<organism evidence="9">
    <name type="scientific">Neodiprion lecontei</name>
    <name type="common">Redheaded pine sawfly</name>
    <dbReference type="NCBI Taxonomy" id="441921"/>
    <lineage>
        <taxon>Eukaryota</taxon>
        <taxon>Metazoa</taxon>
        <taxon>Ecdysozoa</taxon>
        <taxon>Arthropoda</taxon>
        <taxon>Hexapoda</taxon>
        <taxon>Insecta</taxon>
        <taxon>Pterygota</taxon>
        <taxon>Neoptera</taxon>
        <taxon>Endopterygota</taxon>
        <taxon>Hymenoptera</taxon>
        <taxon>Tenthredinoidea</taxon>
        <taxon>Diprionidae</taxon>
        <taxon>Diprioninae</taxon>
        <taxon>Neodiprion</taxon>
    </lineage>
</organism>
<dbReference type="Pfam" id="PF00248">
    <property type="entry name" value="Aldo_ket_red"/>
    <property type="match status" value="1"/>
</dbReference>
<comment type="similarity">
    <text evidence="1">Belongs to the aldo/keto reductase family.</text>
</comment>
<reference evidence="9" key="1">
    <citation type="submission" date="2025-08" db="UniProtKB">
        <authorList>
            <consortium name="RefSeq"/>
        </authorList>
    </citation>
    <scope>IDENTIFICATION</scope>
    <source>
        <tissue evidence="9">Thorax and Abdomen</tissue>
    </source>
</reference>
<evidence type="ECO:0000256" key="3">
    <source>
        <dbReference type="ARBA" id="ARBA00023002"/>
    </source>
</evidence>
<keyword evidence="3" id="KW-0560">Oxidoreductase</keyword>
<evidence type="ECO:0000256" key="5">
    <source>
        <dbReference type="PIRSR" id="PIRSR000097-2"/>
    </source>
</evidence>
<dbReference type="OrthoDB" id="416253at2759"/>
<proteinExistence type="inferred from homology"/>
<evidence type="ECO:0000313" key="8">
    <source>
        <dbReference type="Proteomes" id="UP000829291"/>
    </source>
</evidence>
<dbReference type="PROSITE" id="PS00798">
    <property type="entry name" value="ALDOKETO_REDUCTASE_1"/>
    <property type="match status" value="1"/>
</dbReference>
<name>A0A6J0BIN2_NEOLC</name>
<dbReference type="PROSITE" id="PS00063">
    <property type="entry name" value="ALDOKETO_REDUCTASE_3"/>
    <property type="match status" value="1"/>
</dbReference>
<feature type="active site" description="Proton donor" evidence="4">
    <location>
        <position position="51"/>
    </location>
</feature>
<feature type="site" description="Lowers pKa of active site Tyr" evidence="6">
    <location>
        <position position="80"/>
    </location>
</feature>
<dbReference type="GO" id="GO:0016491">
    <property type="term" value="F:oxidoreductase activity"/>
    <property type="evidence" value="ECO:0007669"/>
    <property type="project" value="UniProtKB-KW"/>
</dbReference>
<evidence type="ECO:0000259" key="7">
    <source>
        <dbReference type="Pfam" id="PF00248"/>
    </source>
</evidence>
<keyword evidence="2" id="KW-0521">NADP</keyword>
<keyword evidence="8" id="KW-1185">Reference proteome</keyword>
<dbReference type="InterPro" id="IPR020471">
    <property type="entry name" value="AKR"/>
</dbReference>
<dbReference type="InParanoid" id="A0A6J0BIN2"/>
<dbReference type="SUPFAM" id="SSF51430">
    <property type="entry name" value="NAD(P)-linked oxidoreductase"/>
    <property type="match status" value="1"/>
</dbReference>
<dbReference type="PIRSF" id="PIRSF000097">
    <property type="entry name" value="AKR"/>
    <property type="match status" value="1"/>
</dbReference>